<accession>A0ABD5PIU3</accession>
<dbReference type="InterPro" id="IPR053850">
    <property type="entry name" value="Glyco_hydro_123_N_2"/>
</dbReference>
<protein>
    <submittedName>
        <fullName evidence="4">Glycoside hydrolase domain-containing protein</fullName>
    </submittedName>
</protein>
<dbReference type="Pfam" id="PF13320">
    <property type="entry name" value="GH123_cat"/>
    <property type="match status" value="1"/>
</dbReference>
<evidence type="ECO:0000259" key="3">
    <source>
        <dbReference type="Pfam" id="PF22680"/>
    </source>
</evidence>
<feature type="domain" description="Glycoside hydrolase 123 N-terminal" evidence="3">
    <location>
        <begin position="101"/>
        <end position="232"/>
    </location>
</feature>
<dbReference type="AlphaFoldDB" id="A0ABD5PIU3"/>
<evidence type="ECO:0000259" key="2">
    <source>
        <dbReference type="Pfam" id="PF13320"/>
    </source>
</evidence>
<keyword evidence="5" id="KW-1185">Reference proteome</keyword>
<dbReference type="RefSeq" id="WP_250142514.1">
    <property type="nucleotide sequence ID" value="NZ_JALIQP010000007.1"/>
</dbReference>
<sequence>MQRRKYLEGLAGATGIVTVTPTGKTQGPDDREEGSSAKSATQGSDGPPGLERKGDTTPEWVQFLVEKAMPQEGLNTWVPTGSFGTSSSARVDRFPQDFGVTDQRNLSLIAARNEQVSGQVAVLSNDPIDELSCSVSDLESGTSGRIPADDIQVRYVGYVPIENAHSEHVWSATFEEVADDPVGTRSPDFVGDPLLEVNSIPVPAYAAQPIWFTINVPKTAPPGTYKGAITVDAGDQGTVHYALDLDVYDVALPDPADYEFYLDIWMNANAIAAEHSVNRRSADVQPWSTRHWELIEAYMRDMAKRGQKSITATIIHEPWQREWLEGAWRSQTEIGYESMVEWRYDGQNWSFDFSIFDQFVETGLEQGMGPDIAAYSMLVFRGSQRITYVDEREGERAIWNGEAGDPFWQEAWTAFLEAFQPHLEEKGWLERTYIAFDERPEELMQEVIELLEAVAPVFVDRLHIAGSMDVEDIAHNVAAHYGHLPIDQDIVDRRREDEKITTFYTAGGQSHPNTFSFSPPVEARMLPWISALNDLDGYLRWAYNSWPTDVYENPVFRYVQGDEYFVYPGEDGPISSLSWEQLTEGIEEYELVRMLREREGGDTAVLKNALELATRDRDAREKDLRDVVEAKEIVLKELAGN</sequence>
<feature type="region of interest" description="Disordered" evidence="1">
    <location>
        <begin position="1"/>
        <end position="55"/>
    </location>
</feature>
<reference evidence="4 5" key="1">
    <citation type="journal article" date="2019" name="Int. J. Syst. Evol. Microbiol.">
        <title>The Global Catalogue of Microorganisms (GCM) 10K type strain sequencing project: providing services to taxonomists for standard genome sequencing and annotation.</title>
        <authorList>
            <consortium name="The Broad Institute Genomics Platform"/>
            <consortium name="The Broad Institute Genome Sequencing Center for Infectious Disease"/>
            <person name="Wu L."/>
            <person name="Ma J."/>
        </authorList>
    </citation>
    <scope>NUCLEOTIDE SEQUENCE [LARGE SCALE GENOMIC DNA]</scope>
    <source>
        <strain evidence="4 5">WLHS5</strain>
    </source>
</reference>
<keyword evidence="4" id="KW-0378">Hydrolase</keyword>
<evidence type="ECO:0000313" key="4">
    <source>
        <dbReference type="EMBL" id="MFC4540469.1"/>
    </source>
</evidence>
<dbReference type="GO" id="GO:0016787">
    <property type="term" value="F:hydrolase activity"/>
    <property type="evidence" value="ECO:0007669"/>
    <property type="project" value="UniProtKB-KW"/>
</dbReference>
<comment type="caution">
    <text evidence="4">The sequence shown here is derived from an EMBL/GenBank/DDBJ whole genome shotgun (WGS) entry which is preliminary data.</text>
</comment>
<dbReference type="Proteomes" id="UP001595898">
    <property type="component" value="Unassembled WGS sequence"/>
</dbReference>
<feature type="domain" description="Glycoside hydrolase 123 catalytic" evidence="2">
    <location>
        <begin position="280"/>
        <end position="595"/>
    </location>
</feature>
<evidence type="ECO:0000313" key="5">
    <source>
        <dbReference type="Proteomes" id="UP001595898"/>
    </source>
</evidence>
<proteinExistence type="predicted"/>
<dbReference type="Pfam" id="PF22680">
    <property type="entry name" value="Glyco_hydro_123_N_2"/>
    <property type="match status" value="1"/>
</dbReference>
<dbReference type="EMBL" id="JBHSFA010000001">
    <property type="protein sequence ID" value="MFC4540469.1"/>
    <property type="molecule type" value="Genomic_DNA"/>
</dbReference>
<evidence type="ECO:0000256" key="1">
    <source>
        <dbReference type="SAM" id="MobiDB-lite"/>
    </source>
</evidence>
<dbReference type="InterPro" id="IPR025150">
    <property type="entry name" value="GH123_cat"/>
</dbReference>
<name>A0ABD5PIU3_9EURY</name>
<organism evidence="4 5">
    <name type="scientific">Halosolutus amylolyticus</name>
    <dbReference type="NCBI Taxonomy" id="2932267"/>
    <lineage>
        <taxon>Archaea</taxon>
        <taxon>Methanobacteriati</taxon>
        <taxon>Methanobacteriota</taxon>
        <taxon>Stenosarchaea group</taxon>
        <taxon>Halobacteria</taxon>
        <taxon>Halobacteriales</taxon>
        <taxon>Natrialbaceae</taxon>
        <taxon>Halosolutus</taxon>
    </lineage>
</organism>
<gene>
    <name evidence="4" type="ORF">ACFO5R_00840</name>
</gene>